<dbReference type="PANTHER" id="PTHR34070:SF1">
    <property type="entry name" value="DNA ALKYLATION REPAIR PROTEIN"/>
    <property type="match status" value="1"/>
</dbReference>
<evidence type="ECO:0000313" key="1">
    <source>
        <dbReference type="EMBL" id="MFD1509032.1"/>
    </source>
</evidence>
<dbReference type="Gene3D" id="1.25.10.90">
    <property type="match status" value="1"/>
</dbReference>
<sequence>MTPQDALDQLHAAADPGRAEGMAAYHKVPRPYLGVRNGVLDDLAKGWRQGLSVPERVALAAGLWDSNIYEARIAAAKLLTQARIRPDDGPVWDLIVSWVPDFDSWAIADHAMMAGQKRLVADLTRIEVVEGWTQGTAHWTRRAAMVITLSYAKQNHPKPDEAAIRERVLGWAATYVRDPEWFIQKSVAWWLRDLSKHDPDRVRAFMADNGRHMKPFARKEAEKYLPKPQAD</sequence>
<dbReference type="SUPFAM" id="SSF48371">
    <property type="entry name" value="ARM repeat"/>
    <property type="match status" value="1"/>
</dbReference>
<dbReference type="InterPro" id="IPR016024">
    <property type="entry name" value="ARM-type_fold"/>
</dbReference>
<proteinExistence type="predicted"/>
<dbReference type="PANTHER" id="PTHR34070">
    <property type="entry name" value="ARMADILLO-TYPE FOLD"/>
    <property type="match status" value="1"/>
</dbReference>
<keyword evidence="2" id="KW-1185">Reference proteome</keyword>
<accession>A0ABW4ECG4</accession>
<gene>
    <name evidence="1" type="ORF">ACFTOW_06425</name>
</gene>
<dbReference type="EMBL" id="JBHUDD010000043">
    <property type="protein sequence ID" value="MFD1509032.1"/>
    <property type="molecule type" value="Genomic_DNA"/>
</dbReference>
<dbReference type="Pfam" id="PF08713">
    <property type="entry name" value="DNA_alkylation"/>
    <property type="match status" value="1"/>
</dbReference>
<comment type="caution">
    <text evidence="1">The sequence shown here is derived from an EMBL/GenBank/DDBJ whole genome shotgun (WGS) entry which is preliminary data.</text>
</comment>
<dbReference type="Proteomes" id="UP001597186">
    <property type="component" value="Unassembled WGS sequence"/>
</dbReference>
<dbReference type="InterPro" id="IPR014825">
    <property type="entry name" value="DNA_alkylation"/>
</dbReference>
<organism evidence="1 2">
    <name type="scientific">Lacimonas salitolerans</name>
    <dbReference type="NCBI Taxonomy" id="1323750"/>
    <lineage>
        <taxon>Bacteria</taxon>
        <taxon>Pseudomonadati</taxon>
        <taxon>Pseudomonadota</taxon>
        <taxon>Alphaproteobacteria</taxon>
        <taxon>Rhodobacterales</taxon>
        <taxon>Paracoccaceae</taxon>
        <taxon>Lacimonas</taxon>
    </lineage>
</organism>
<name>A0ABW4ECG4_9RHOB</name>
<dbReference type="RefSeq" id="WP_379914234.1">
    <property type="nucleotide sequence ID" value="NZ_JBHUDD010000043.1"/>
</dbReference>
<dbReference type="CDD" id="cd06561">
    <property type="entry name" value="AlkD_like"/>
    <property type="match status" value="1"/>
</dbReference>
<evidence type="ECO:0000313" key="2">
    <source>
        <dbReference type="Proteomes" id="UP001597186"/>
    </source>
</evidence>
<protein>
    <submittedName>
        <fullName evidence="1">DNA alkylation repair protein</fullName>
    </submittedName>
</protein>
<reference evidence="2" key="1">
    <citation type="journal article" date="2019" name="Int. J. Syst. Evol. Microbiol.">
        <title>The Global Catalogue of Microorganisms (GCM) 10K type strain sequencing project: providing services to taxonomists for standard genome sequencing and annotation.</title>
        <authorList>
            <consortium name="The Broad Institute Genomics Platform"/>
            <consortium name="The Broad Institute Genome Sequencing Center for Infectious Disease"/>
            <person name="Wu L."/>
            <person name="Ma J."/>
        </authorList>
    </citation>
    <scope>NUCLEOTIDE SEQUENCE [LARGE SCALE GENOMIC DNA]</scope>
    <source>
        <strain evidence="2">CGMCC 1.12477</strain>
    </source>
</reference>